<reference evidence="1" key="1">
    <citation type="journal article" date="2015" name="Nature">
        <title>Complex archaea that bridge the gap between prokaryotes and eukaryotes.</title>
        <authorList>
            <person name="Spang A."/>
            <person name="Saw J.H."/>
            <person name="Jorgensen S.L."/>
            <person name="Zaremba-Niedzwiedzka K."/>
            <person name="Martijn J."/>
            <person name="Lind A.E."/>
            <person name="van Eijk R."/>
            <person name="Schleper C."/>
            <person name="Guy L."/>
            <person name="Ettema T.J."/>
        </authorList>
    </citation>
    <scope>NUCLEOTIDE SEQUENCE</scope>
</reference>
<proteinExistence type="predicted"/>
<name>A0A0F9IX67_9ZZZZ</name>
<sequence length="87" mass="10068">MSWLQKISQAYPYLLDGITKYRITRHTGQGRVEIETERGNRYEIFESQLKKRSKVPTEDPGFVKDRYCPNCSTMSTGNICENCGTEI</sequence>
<gene>
    <name evidence="1" type="ORF">LCGC14_1527580</name>
</gene>
<comment type="caution">
    <text evidence="1">The sequence shown here is derived from an EMBL/GenBank/DDBJ whole genome shotgun (WGS) entry which is preliminary data.</text>
</comment>
<accession>A0A0F9IX67</accession>
<dbReference type="EMBL" id="LAZR01011408">
    <property type="protein sequence ID" value="KKM61843.1"/>
    <property type="molecule type" value="Genomic_DNA"/>
</dbReference>
<protein>
    <submittedName>
        <fullName evidence="1">Uncharacterized protein</fullName>
    </submittedName>
</protein>
<dbReference type="AlphaFoldDB" id="A0A0F9IX67"/>
<evidence type="ECO:0000313" key="1">
    <source>
        <dbReference type="EMBL" id="KKM61843.1"/>
    </source>
</evidence>
<organism evidence="1">
    <name type="scientific">marine sediment metagenome</name>
    <dbReference type="NCBI Taxonomy" id="412755"/>
    <lineage>
        <taxon>unclassified sequences</taxon>
        <taxon>metagenomes</taxon>
        <taxon>ecological metagenomes</taxon>
    </lineage>
</organism>